<dbReference type="AlphaFoldDB" id="A0A5B7FTX8"/>
<protein>
    <submittedName>
        <fullName evidence="1">Uncharacterized protein</fullName>
    </submittedName>
</protein>
<sequence>MAYTRDIRWCSIPLCPASLRTSSPRLGS</sequence>
<name>A0A5B7FTX8_PORTR</name>
<evidence type="ECO:0000313" key="1">
    <source>
        <dbReference type="EMBL" id="MPC48996.1"/>
    </source>
</evidence>
<evidence type="ECO:0000313" key="2">
    <source>
        <dbReference type="Proteomes" id="UP000324222"/>
    </source>
</evidence>
<dbReference type="Proteomes" id="UP000324222">
    <property type="component" value="Unassembled WGS sequence"/>
</dbReference>
<accession>A0A5B7FTX8</accession>
<gene>
    <name evidence="1" type="ORF">E2C01_042783</name>
</gene>
<reference evidence="1 2" key="1">
    <citation type="submission" date="2019-05" db="EMBL/GenBank/DDBJ databases">
        <title>Another draft genome of Portunus trituberculatus and its Hox gene families provides insights of decapod evolution.</title>
        <authorList>
            <person name="Jeong J.-H."/>
            <person name="Song I."/>
            <person name="Kim S."/>
            <person name="Choi T."/>
            <person name="Kim D."/>
            <person name="Ryu S."/>
            <person name="Kim W."/>
        </authorList>
    </citation>
    <scope>NUCLEOTIDE SEQUENCE [LARGE SCALE GENOMIC DNA]</scope>
    <source>
        <tissue evidence="1">Muscle</tissue>
    </source>
</reference>
<proteinExistence type="predicted"/>
<organism evidence="1 2">
    <name type="scientific">Portunus trituberculatus</name>
    <name type="common">Swimming crab</name>
    <name type="synonym">Neptunus trituberculatus</name>
    <dbReference type="NCBI Taxonomy" id="210409"/>
    <lineage>
        <taxon>Eukaryota</taxon>
        <taxon>Metazoa</taxon>
        <taxon>Ecdysozoa</taxon>
        <taxon>Arthropoda</taxon>
        <taxon>Crustacea</taxon>
        <taxon>Multicrustacea</taxon>
        <taxon>Malacostraca</taxon>
        <taxon>Eumalacostraca</taxon>
        <taxon>Eucarida</taxon>
        <taxon>Decapoda</taxon>
        <taxon>Pleocyemata</taxon>
        <taxon>Brachyura</taxon>
        <taxon>Eubrachyura</taxon>
        <taxon>Portunoidea</taxon>
        <taxon>Portunidae</taxon>
        <taxon>Portuninae</taxon>
        <taxon>Portunus</taxon>
    </lineage>
</organism>
<dbReference type="EMBL" id="VSRR010008601">
    <property type="protein sequence ID" value="MPC48996.1"/>
    <property type="molecule type" value="Genomic_DNA"/>
</dbReference>
<keyword evidence="2" id="KW-1185">Reference proteome</keyword>
<comment type="caution">
    <text evidence="1">The sequence shown here is derived from an EMBL/GenBank/DDBJ whole genome shotgun (WGS) entry which is preliminary data.</text>
</comment>